<organism evidence="9 10">
    <name type="scientific">Aduncisulcus paluster</name>
    <dbReference type="NCBI Taxonomy" id="2918883"/>
    <lineage>
        <taxon>Eukaryota</taxon>
        <taxon>Metamonada</taxon>
        <taxon>Carpediemonas-like organisms</taxon>
        <taxon>Aduncisulcus</taxon>
    </lineage>
</organism>
<comment type="similarity">
    <text evidence="2">Belongs to the syntaxin family.</text>
</comment>
<dbReference type="Pfam" id="PF00804">
    <property type="entry name" value="Syntaxin"/>
    <property type="match status" value="1"/>
</dbReference>
<evidence type="ECO:0000256" key="6">
    <source>
        <dbReference type="SAM" id="Coils"/>
    </source>
</evidence>
<name>A0ABQ5KA15_9EUKA</name>
<dbReference type="InterPro" id="IPR006012">
    <property type="entry name" value="Syntaxin/epimorphin_CS"/>
</dbReference>
<protein>
    <submittedName>
        <fullName evidence="9">Syntaxin-3 like protein</fullName>
    </submittedName>
</protein>
<feature type="compositionally biased region" description="Basic residues" evidence="7">
    <location>
        <begin position="681"/>
        <end position="700"/>
    </location>
</feature>
<dbReference type="PROSITE" id="PS00914">
    <property type="entry name" value="SYNTAXIN"/>
    <property type="match status" value="1"/>
</dbReference>
<evidence type="ECO:0000256" key="7">
    <source>
        <dbReference type="SAM" id="MobiDB-lite"/>
    </source>
</evidence>
<evidence type="ECO:0000256" key="4">
    <source>
        <dbReference type="ARBA" id="ARBA00022989"/>
    </source>
</evidence>
<keyword evidence="10" id="KW-1185">Reference proteome</keyword>
<comment type="caution">
    <text evidence="9">The sequence shown here is derived from an EMBL/GenBank/DDBJ whole genome shotgun (WGS) entry which is preliminary data.</text>
</comment>
<evidence type="ECO:0000259" key="8">
    <source>
        <dbReference type="PROSITE" id="PS50192"/>
    </source>
</evidence>
<feature type="compositionally biased region" description="Polar residues" evidence="7">
    <location>
        <begin position="602"/>
        <end position="614"/>
    </location>
</feature>
<dbReference type="EMBL" id="BQXS01000471">
    <property type="protein sequence ID" value="GKT28767.1"/>
    <property type="molecule type" value="Genomic_DNA"/>
</dbReference>
<dbReference type="Pfam" id="PF05739">
    <property type="entry name" value="SNARE"/>
    <property type="match status" value="1"/>
</dbReference>
<dbReference type="PANTHER" id="PTHR19957">
    <property type="entry name" value="SYNTAXIN"/>
    <property type="match status" value="1"/>
</dbReference>
<feature type="region of interest" description="Disordered" evidence="7">
    <location>
        <begin position="1"/>
        <end position="20"/>
    </location>
</feature>
<keyword evidence="4" id="KW-1133">Transmembrane helix</keyword>
<feature type="compositionally biased region" description="Basic and acidic residues" evidence="7">
    <location>
        <begin position="656"/>
        <end position="672"/>
    </location>
</feature>
<dbReference type="Gene3D" id="1.20.58.70">
    <property type="match status" value="1"/>
</dbReference>
<dbReference type="Proteomes" id="UP001057375">
    <property type="component" value="Unassembled WGS sequence"/>
</dbReference>
<dbReference type="CDD" id="cd15848">
    <property type="entry name" value="SNARE_syntaxin1-like"/>
    <property type="match status" value="1"/>
</dbReference>
<evidence type="ECO:0000313" key="9">
    <source>
        <dbReference type="EMBL" id="GKT28767.1"/>
    </source>
</evidence>
<evidence type="ECO:0000313" key="10">
    <source>
        <dbReference type="Proteomes" id="UP001057375"/>
    </source>
</evidence>
<dbReference type="SUPFAM" id="SSF47661">
    <property type="entry name" value="t-snare proteins"/>
    <property type="match status" value="1"/>
</dbReference>
<accession>A0ABQ5KA15</accession>
<dbReference type="InterPro" id="IPR010989">
    <property type="entry name" value="SNARE"/>
</dbReference>
<evidence type="ECO:0000256" key="3">
    <source>
        <dbReference type="ARBA" id="ARBA00022692"/>
    </source>
</evidence>
<keyword evidence="6" id="KW-0175">Coiled coil</keyword>
<feature type="compositionally biased region" description="Polar residues" evidence="7">
    <location>
        <begin position="626"/>
        <end position="647"/>
    </location>
</feature>
<feature type="compositionally biased region" description="Basic and acidic residues" evidence="7">
    <location>
        <begin position="1"/>
        <end position="12"/>
    </location>
</feature>
<evidence type="ECO:0000256" key="1">
    <source>
        <dbReference type="ARBA" id="ARBA00004211"/>
    </source>
</evidence>
<feature type="region of interest" description="Disordered" evidence="7">
    <location>
        <begin position="454"/>
        <end position="700"/>
    </location>
</feature>
<comment type="subcellular location">
    <subcellularLocation>
        <location evidence="1">Membrane</location>
        <topology evidence="1">Single-pass type IV membrane protein</topology>
    </subcellularLocation>
</comment>
<keyword evidence="3" id="KW-0812">Transmembrane</keyword>
<dbReference type="InterPro" id="IPR045242">
    <property type="entry name" value="Syntaxin"/>
</dbReference>
<keyword evidence="5" id="KW-0472">Membrane</keyword>
<dbReference type="PANTHER" id="PTHR19957:SF307">
    <property type="entry name" value="PROTEIN SSO1-RELATED"/>
    <property type="match status" value="1"/>
</dbReference>
<feature type="coiled-coil region" evidence="6">
    <location>
        <begin position="358"/>
        <end position="399"/>
    </location>
</feature>
<evidence type="ECO:0000256" key="5">
    <source>
        <dbReference type="ARBA" id="ARBA00023136"/>
    </source>
</evidence>
<dbReference type="PROSITE" id="PS50192">
    <property type="entry name" value="T_SNARE"/>
    <property type="match status" value="1"/>
</dbReference>
<reference evidence="9" key="1">
    <citation type="submission" date="2022-03" db="EMBL/GenBank/DDBJ databases">
        <title>Draft genome sequence of Aduncisulcus paluster, a free-living microaerophilic Fornicata.</title>
        <authorList>
            <person name="Yuyama I."/>
            <person name="Kume K."/>
            <person name="Tamura T."/>
            <person name="Inagaki Y."/>
            <person name="Hashimoto T."/>
        </authorList>
    </citation>
    <scope>NUCLEOTIDE SEQUENCE</scope>
    <source>
        <strain evidence="9">NY0171</strain>
    </source>
</reference>
<dbReference type="InterPro" id="IPR000727">
    <property type="entry name" value="T_SNARE_dom"/>
</dbReference>
<dbReference type="Gene3D" id="1.20.5.110">
    <property type="match status" value="1"/>
</dbReference>
<dbReference type="InterPro" id="IPR006011">
    <property type="entry name" value="Syntaxin_N"/>
</dbReference>
<feature type="compositionally biased region" description="Low complexity" evidence="7">
    <location>
        <begin position="592"/>
        <end position="601"/>
    </location>
</feature>
<sequence>MDRLQEIRKDPELNPVDDIEDIDLFEDSEDSAFSLDSEDSKKEEGSKKSATEISLPSFYAGITKIREIFGKIDALVSQLRTLTQAAIDSPHAPNKKAKANTEIITNALRKHFAFCQIILKSIKKMNDDQITEQGNRISAELRSKINVHKTLSREFYSRLTDFQSFQYHSKETMIRRLELQIRTIADDDSAITVDQIREEYDRDGGAELLTKMLKDDLTSAKSEYMLARGRHEDIKRVVQTIRELHQIARDFAWLIDEQGEMLERVEANVAYARDYTNDGIQHIDKAMKKQKRKRKCMFCCMCVLIIVALKVLTTNNPSMSSYSFNPSRILERMRSSNPAMPELRMHLESQMFPSSSSIGDLRERIGHLEAENSLLKTENDRLKSESARLKSEHEKETQRLLDALHKTQEMLYSLIPSQRHSDAAFSPTASKTLRLVSGVASGVADSLTQYPHAPHKAKIQLKPQSHPSDPTISKEFIPDPSSTHYPRSFPRSVESPHQYDQGGFGGDFSYPQRPTYPSHPPSHPYDHQGGDFSSHHRGFGGDFSYPQRPTYPSHPPSHPYDHQGGDFSSHHRQPQSQAYPQPSYGPPPQQYPPSYTQHQHPSTTRDTSHPSTGGQYTGGHNGSRIMPSSHSQSRHPVQQKAVQQKPFNLTVRARRASADSKETGMDARDMSRDPTTIRARSPVKRRIKPSRKKVERKPWK</sequence>
<dbReference type="SMART" id="SM00397">
    <property type="entry name" value="t_SNARE"/>
    <property type="match status" value="1"/>
</dbReference>
<evidence type="ECO:0000256" key="2">
    <source>
        <dbReference type="ARBA" id="ARBA00009063"/>
    </source>
</evidence>
<feature type="domain" description="T-SNARE coiled-coil homology" evidence="8">
    <location>
        <begin position="224"/>
        <end position="286"/>
    </location>
</feature>
<proteinExistence type="inferred from homology"/>
<feature type="compositionally biased region" description="Polar residues" evidence="7">
    <location>
        <begin position="462"/>
        <end position="471"/>
    </location>
</feature>
<gene>
    <name evidence="9" type="ORF">ADUPG1_000849</name>
</gene>